<name>A0ABN1TGX7_9ACTN</name>
<organism evidence="2 3">
    <name type="scientific">Kitasatospora arboriphila</name>
    <dbReference type="NCBI Taxonomy" id="258052"/>
    <lineage>
        <taxon>Bacteria</taxon>
        <taxon>Bacillati</taxon>
        <taxon>Actinomycetota</taxon>
        <taxon>Actinomycetes</taxon>
        <taxon>Kitasatosporales</taxon>
        <taxon>Streptomycetaceae</taxon>
        <taxon>Kitasatospora</taxon>
    </lineage>
</organism>
<dbReference type="Pfam" id="PF11716">
    <property type="entry name" value="MDMPI_N"/>
    <property type="match status" value="1"/>
</dbReference>
<comment type="caution">
    <text evidence="2">The sequence shown here is derived from an EMBL/GenBank/DDBJ whole genome shotgun (WGS) entry which is preliminary data.</text>
</comment>
<dbReference type="InterPro" id="IPR024344">
    <property type="entry name" value="MDMPI_metal-binding"/>
</dbReference>
<keyword evidence="3" id="KW-1185">Reference proteome</keyword>
<accession>A0ABN1TGX7</accession>
<evidence type="ECO:0000313" key="3">
    <source>
        <dbReference type="Proteomes" id="UP001499987"/>
    </source>
</evidence>
<dbReference type="EMBL" id="BAAALD010000023">
    <property type="protein sequence ID" value="GAA1083681.1"/>
    <property type="molecule type" value="Genomic_DNA"/>
</dbReference>
<dbReference type="InterPro" id="IPR034660">
    <property type="entry name" value="DinB/YfiT-like"/>
</dbReference>
<sequence>MTKHARGERERLADLLAAAGPQAPTLCAGWTTADLAAHLVLRERRPDAAAGIRIGPLAGWTERVQRGYARRPYEELVALFRSGPPALSPFALPGADEAANVVEYFVHAEDVRRAGEGWRQEEVAAPLADALWQRLPMLARLEAGRRTPVRLVLERPDGRSCTVAHRTGPTVHLTGEPGELVLFAFGRGARTSLSVRGAETAVAALRRVLPLPGPR</sequence>
<reference evidence="2 3" key="1">
    <citation type="journal article" date="2019" name="Int. J. Syst. Evol. Microbiol.">
        <title>The Global Catalogue of Microorganisms (GCM) 10K type strain sequencing project: providing services to taxonomists for standard genome sequencing and annotation.</title>
        <authorList>
            <consortium name="The Broad Institute Genomics Platform"/>
            <consortium name="The Broad Institute Genome Sequencing Center for Infectious Disease"/>
            <person name="Wu L."/>
            <person name="Ma J."/>
        </authorList>
    </citation>
    <scope>NUCLEOTIDE SEQUENCE [LARGE SCALE GENOMIC DNA]</scope>
    <source>
        <strain evidence="2 3">JCM 13002</strain>
    </source>
</reference>
<dbReference type="NCBIfam" id="TIGR03083">
    <property type="entry name" value="maleylpyruvate isomerase family mycothiol-dependent enzyme"/>
    <property type="match status" value="1"/>
</dbReference>
<dbReference type="SUPFAM" id="SSF109854">
    <property type="entry name" value="DinB/YfiT-like putative metalloenzymes"/>
    <property type="match status" value="1"/>
</dbReference>
<dbReference type="RefSeq" id="WP_344623992.1">
    <property type="nucleotide sequence ID" value="NZ_BAAALD010000023.1"/>
</dbReference>
<proteinExistence type="predicted"/>
<feature type="domain" description="Mycothiol-dependent maleylpyruvate isomerase metal-binding" evidence="1">
    <location>
        <begin position="8"/>
        <end position="101"/>
    </location>
</feature>
<dbReference type="InterPro" id="IPR017519">
    <property type="entry name" value="CHP03085"/>
</dbReference>
<gene>
    <name evidence="2" type="ORF">GCM10009663_28910</name>
</gene>
<dbReference type="Proteomes" id="UP001499987">
    <property type="component" value="Unassembled WGS sequence"/>
</dbReference>
<evidence type="ECO:0000313" key="2">
    <source>
        <dbReference type="EMBL" id="GAA1083681.1"/>
    </source>
</evidence>
<evidence type="ECO:0000259" key="1">
    <source>
        <dbReference type="Pfam" id="PF11716"/>
    </source>
</evidence>
<protein>
    <submittedName>
        <fullName evidence="2">TIGR03085 family metal-binding protein</fullName>
    </submittedName>
</protein>
<dbReference type="InterPro" id="IPR017517">
    <property type="entry name" value="Maleyloyr_isom"/>
</dbReference>
<dbReference type="NCBIfam" id="TIGR03085">
    <property type="entry name" value="TIGR03085 family metal-binding protein"/>
    <property type="match status" value="1"/>
</dbReference>